<keyword evidence="1" id="KW-0812">Transmembrane</keyword>
<dbReference type="AlphaFoldDB" id="A0A9D9FZK5"/>
<proteinExistence type="predicted"/>
<comment type="caution">
    <text evidence="2">The sequence shown here is derived from an EMBL/GenBank/DDBJ whole genome shotgun (WGS) entry which is preliminary data.</text>
</comment>
<dbReference type="PRINTS" id="PR00420">
    <property type="entry name" value="RNGMNOXGNASE"/>
</dbReference>
<keyword evidence="1" id="KW-1133">Transmembrane helix</keyword>
<dbReference type="Proteomes" id="UP000668060">
    <property type="component" value="Unassembled WGS sequence"/>
</dbReference>
<dbReference type="PANTHER" id="PTHR43876:SF7">
    <property type="entry name" value="UBIQUINONE BIOSYNTHESIS MONOOXYGENASE COQ6, MITOCHONDRIAL"/>
    <property type="match status" value="1"/>
</dbReference>
<name>A0A9D9FZK5_PROMR</name>
<organism evidence="2 3">
    <name type="scientific">Prochlorococcus marinus CUG1433</name>
    <dbReference type="NCBI Taxonomy" id="2774506"/>
    <lineage>
        <taxon>Bacteria</taxon>
        <taxon>Bacillati</taxon>
        <taxon>Cyanobacteriota</taxon>
        <taxon>Cyanophyceae</taxon>
        <taxon>Synechococcales</taxon>
        <taxon>Prochlorococcaceae</taxon>
        <taxon>Prochlorococcus</taxon>
    </lineage>
</organism>
<accession>A0A9D9FZK5</accession>
<dbReference type="Gene3D" id="3.30.9.10">
    <property type="entry name" value="D-Amino Acid Oxidase, subunit A, domain 2"/>
    <property type="match status" value="1"/>
</dbReference>
<evidence type="ECO:0000313" key="3">
    <source>
        <dbReference type="Proteomes" id="UP000668060"/>
    </source>
</evidence>
<evidence type="ECO:0000313" key="2">
    <source>
        <dbReference type="EMBL" id="MBO6970350.1"/>
    </source>
</evidence>
<protein>
    <submittedName>
        <fullName evidence="2">2-octaprenyl-6-methoxyphenol 4-monooxygenase</fullName>
    </submittedName>
</protein>
<dbReference type="SUPFAM" id="SSF51905">
    <property type="entry name" value="FAD/NAD(P)-binding domain"/>
    <property type="match status" value="1"/>
</dbReference>
<dbReference type="PANTHER" id="PTHR43876">
    <property type="entry name" value="UBIQUINONE BIOSYNTHESIS MONOOXYGENASE COQ6, MITOCHONDRIAL"/>
    <property type="match status" value="1"/>
</dbReference>
<dbReference type="InterPro" id="IPR051205">
    <property type="entry name" value="UbiH/COQ6_monooxygenase"/>
</dbReference>
<keyword evidence="1" id="KW-0472">Membrane</keyword>
<feature type="transmembrane region" description="Helical" evidence="1">
    <location>
        <begin position="325"/>
        <end position="344"/>
    </location>
</feature>
<gene>
    <name evidence="2" type="ORF">JJ842_00290</name>
</gene>
<dbReference type="InterPro" id="IPR036188">
    <property type="entry name" value="FAD/NAD-bd_sf"/>
</dbReference>
<evidence type="ECO:0000256" key="1">
    <source>
        <dbReference type="SAM" id="Phobius"/>
    </source>
</evidence>
<dbReference type="EMBL" id="JAEPLN010000001">
    <property type="protein sequence ID" value="MBO6970350.1"/>
    <property type="molecule type" value="Genomic_DNA"/>
</dbReference>
<dbReference type="Gene3D" id="3.50.50.60">
    <property type="entry name" value="FAD/NAD(P)-binding domain"/>
    <property type="match status" value="2"/>
</dbReference>
<reference evidence="2" key="1">
    <citation type="journal article" date="2021" name="Front. Mar. Sci.">
        <title>Genomes of Diverse Isolates of Prochlorococcus High-Light-Adapted Clade II in the Western Pacific Ocean.</title>
        <authorList>
            <person name="Yan W."/>
            <person name="Feng X."/>
            <person name="Zhang W."/>
            <person name="Nawaz M.Z."/>
            <person name="Luo T."/>
            <person name="Zhang R."/>
            <person name="Jiao N."/>
        </authorList>
    </citation>
    <scope>NUCLEOTIDE SEQUENCE</scope>
    <source>
        <strain evidence="2">CUG1433</strain>
    </source>
</reference>
<sequence>MKKNFNFKIVGSGPTGLLLSIALSKFDCNIFLTDLLTKDRLIDKDKTYAITHSTRKILIKFSLWEKLEPYLFGFNSLSIADSLTSSLTNLTINDLDDDLYSAGNIGWVVKHSDLMNIFFHEIDNHENIFFMTPQKLLNKKILFDYQFFSTGANSLDKKFQDYIDIKKSYNQSCLTFKVSIRGNCDMRAYEIFRKEGPLALLPLEKNLYQVIWTSSTLKSIDRLNSDKNFLMDNLSTILPDKFKIDQIIGELNIFPVSLSLNLPVLNFKKLVFVGDAFHTFHPVGGQGLNSCWRDVNTIFDLFNKNIALSKMYFRFFKFKYFSSRIFDIIFTILITDSLISIFANRNLFLLPIRKLSFLLLNNSFFIRKLVLNQMTKSLIYSRIK</sequence>